<dbReference type="EMBL" id="JAOQAZ010000024">
    <property type="protein sequence ID" value="KAJ4253299.1"/>
    <property type="molecule type" value="Genomic_DNA"/>
</dbReference>
<evidence type="ECO:0000313" key="2">
    <source>
        <dbReference type="Proteomes" id="UP001152049"/>
    </source>
</evidence>
<keyword evidence="2" id="KW-1185">Reference proteome</keyword>
<dbReference type="AlphaFoldDB" id="A0A9W8VA66"/>
<reference evidence="1" key="1">
    <citation type="submission" date="2022-09" db="EMBL/GenBank/DDBJ databases">
        <title>Fusarium specimens isolated from Avocado Roots.</title>
        <authorList>
            <person name="Stajich J."/>
            <person name="Roper C."/>
            <person name="Heimlech-Rivalta G."/>
        </authorList>
    </citation>
    <scope>NUCLEOTIDE SEQUENCE</scope>
    <source>
        <strain evidence="1">CF00136</strain>
    </source>
</reference>
<comment type="caution">
    <text evidence="1">The sequence shown here is derived from an EMBL/GenBank/DDBJ whole genome shotgun (WGS) entry which is preliminary data.</text>
</comment>
<organism evidence="1 2">
    <name type="scientific">Fusarium torreyae</name>
    <dbReference type="NCBI Taxonomy" id="1237075"/>
    <lineage>
        <taxon>Eukaryota</taxon>
        <taxon>Fungi</taxon>
        <taxon>Dikarya</taxon>
        <taxon>Ascomycota</taxon>
        <taxon>Pezizomycotina</taxon>
        <taxon>Sordariomycetes</taxon>
        <taxon>Hypocreomycetidae</taxon>
        <taxon>Hypocreales</taxon>
        <taxon>Nectriaceae</taxon>
        <taxon>Fusarium</taxon>
    </lineage>
</organism>
<sequence>MSSTAPGKQTSVSFSLPKPFRPTGIVTKTAQLLKRRFIRRNALYFDIGDFVIVKPCRIEHGVYITDGDWDYDIVMVFPNAEIGDFDHIFGDGADTLVHDDLRKMTNDQIADVFLTEPFDKICKLIHCDNVHKAYPKYQ</sequence>
<protein>
    <submittedName>
        <fullName evidence="1">Uncharacterized protein</fullName>
    </submittedName>
</protein>
<gene>
    <name evidence="1" type="ORF">NW762_010454</name>
</gene>
<proteinExistence type="predicted"/>
<dbReference type="OrthoDB" id="10351109at2759"/>
<evidence type="ECO:0000313" key="1">
    <source>
        <dbReference type="EMBL" id="KAJ4253299.1"/>
    </source>
</evidence>
<accession>A0A9W8VA66</accession>
<name>A0A9W8VA66_9HYPO</name>
<dbReference type="Proteomes" id="UP001152049">
    <property type="component" value="Unassembled WGS sequence"/>
</dbReference>